<keyword evidence="2" id="KW-1003">Cell membrane</keyword>
<feature type="domain" description="MacB-like periplasmic core" evidence="8">
    <location>
        <begin position="21"/>
        <end position="247"/>
    </location>
</feature>
<dbReference type="Pfam" id="PF12704">
    <property type="entry name" value="MacB_PCD"/>
    <property type="match status" value="1"/>
</dbReference>
<evidence type="ECO:0000259" key="7">
    <source>
        <dbReference type="Pfam" id="PF02687"/>
    </source>
</evidence>
<keyword evidence="5 6" id="KW-0472">Membrane</keyword>
<feature type="transmembrane region" description="Helical" evidence="6">
    <location>
        <begin position="427"/>
        <end position="449"/>
    </location>
</feature>
<keyword evidence="10" id="KW-1185">Reference proteome</keyword>
<feature type="transmembrane region" description="Helical" evidence="6">
    <location>
        <begin position="720"/>
        <end position="738"/>
    </location>
</feature>
<keyword evidence="4 6" id="KW-1133">Transmembrane helix</keyword>
<evidence type="ECO:0000256" key="5">
    <source>
        <dbReference type="ARBA" id="ARBA00023136"/>
    </source>
</evidence>
<dbReference type="InterPro" id="IPR050250">
    <property type="entry name" value="Macrolide_Exporter_MacB"/>
</dbReference>
<evidence type="ECO:0000256" key="6">
    <source>
        <dbReference type="SAM" id="Phobius"/>
    </source>
</evidence>
<evidence type="ECO:0000313" key="10">
    <source>
        <dbReference type="Proteomes" id="UP000184050"/>
    </source>
</evidence>
<feature type="transmembrane region" description="Helical" evidence="6">
    <location>
        <begin position="21"/>
        <end position="42"/>
    </location>
</feature>
<dbReference type="InterPro" id="IPR025857">
    <property type="entry name" value="MacB_PCD"/>
</dbReference>
<dbReference type="InterPro" id="IPR003838">
    <property type="entry name" value="ABC3_permease_C"/>
</dbReference>
<keyword evidence="3 6" id="KW-0812">Transmembrane</keyword>
<sequence>MFKNYLKTALRFLKRNKIFAGINMLGLSIALAVSFIILLYIINELSYNYCHKNRNQIFRVLNNYSEFKTTQPGTPYILASTLKEEFPQVEKAVNAQNLRSLRLKSGDEFINVFGAVATGSEIFDMFTIPLIGSLDAKKLLDNRNSIVLSKEIAEKFFPGEDPTGKGIVGLVNNEEQMFTVTGVFEDIPVNSTFRAKCFVNSEWTIGPINDAFNIDNAETSWEHDFWTTWVFLSDKVRQEEIDSQFRNLETKYPSKGIKRTYSLQKLSDVYLKSENLQNAGLRGDMKNIRLFSAIAFLILLVASINYIMLSTAVSSGRSKEIGIRKTNGAGNNNIKNQLLSESVILALLVLPIALILTWVGLPFAGKLFQTRLNIIDSNLFLYILVYLALTILIGLTSGIYTSGWLSRLKVIDVLKSTSKSGNRKQNFRSFLIVIQLVIFCTFVSATLIIRSQYNFALTQNPGHHNSNIVLIDLGRNFKNYSAYINSIQNYPNVINAAGAMHSLPMLGGMSTMHPHFTNPEQQVKLEGMAIDFDFLKVMGIQVVEGRDFSRDFNSDLTQSVILNETAVRELGIVDPVGKKLWGSTIIGVVKDFNLHSIHTGIPPLQISMTDRYIQQVAVHYQPGTLGSVLPLLETEWKEVAPDRPFSYTTIEDLIEGLYSTEKNLSTIVSIFALFTLLIAAFGLFGLTLFVARSRTKEIGIKKVFGSSEKSIIYSFLKEDFIMVVVASILAIPITYYFMDKWLSNFSYKVDIKFWFFVVAFFIAMLVVLLTVLFHSFRASRTNPVETLRYE</sequence>
<dbReference type="GO" id="GO:0022857">
    <property type="term" value="F:transmembrane transporter activity"/>
    <property type="evidence" value="ECO:0007669"/>
    <property type="project" value="TreeGrafter"/>
</dbReference>
<evidence type="ECO:0000259" key="8">
    <source>
        <dbReference type="Pfam" id="PF12704"/>
    </source>
</evidence>
<feature type="transmembrane region" description="Helical" evidence="6">
    <location>
        <begin position="343"/>
        <end position="361"/>
    </location>
</feature>
<dbReference type="GO" id="GO:0005886">
    <property type="term" value="C:plasma membrane"/>
    <property type="evidence" value="ECO:0007669"/>
    <property type="project" value="UniProtKB-SubCell"/>
</dbReference>
<evidence type="ECO:0000256" key="4">
    <source>
        <dbReference type="ARBA" id="ARBA00022989"/>
    </source>
</evidence>
<name>A0A1M6HSJ3_9BACT</name>
<dbReference type="Proteomes" id="UP000184050">
    <property type="component" value="Unassembled WGS sequence"/>
</dbReference>
<gene>
    <name evidence="9" type="ORF">SAMN05444280_11467</name>
</gene>
<feature type="transmembrane region" description="Helical" evidence="6">
    <location>
        <begin position="667"/>
        <end position="691"/>
    </location>
</feature>
<dbReference type="AlphaFoldDB" id="A0A1M6HSJ3"/>
<dbReference type="Pfam" id="PF02687">
    <property type="entry name" value="FtsX"/>
    <property type="match status" value="2"/>
</dbReference>
<organism evidence="9 10">
    <name type="scientific">Tangfeifania diversioriginum</name>
    <dbReference type="NCBI Taxonomy" id="1168035"/>
    <lineage>
        <taxon>Bacteria</taxon>
        <taxon>Pseudomonadati</taxon>
        <taxon>Bacteroidota</taxon>
        <taxon>Bacteroidia</taxon>
        <taxon>Marinilabiliales</taxon>
        <taxon>Prolixibacteraceae</taxon>
        <taxon>Tangfeifania</taxon>
    </lineage>
</organism>
<evidence type="ECO:0000256" key="3">
    <source>
        <dbReference type="ARBA" id="ARBA00022692"/>
    </source>
</evidence>
<evidence type="ECO:0000313" key="9">
    <source>
        <dbReference type="EMBL" id="SHJ25127.1"/>
    </source>
</evidence>
<protein>
    <submittedName>
        <fullName evidence="9">Putative ABC transport system permease protein</fullName>
    </submittedName>
</protein>
<evidence type="ECO:0000256" key="2">
    <source>
        <dbReference type="ARBA" id="ARBA00022475"/>
    </source>
</evidence>
<dbReference type="STRING" id="1168035.SAMN05444280_11467"/>
<proteinExistence type="predicted"/>
<feature type="transmembrane region" description="Helical" evidence="6">
    <location>
        <begin position="290"/>
        <end position="309"/>
    </location>
</feature>
<feature type="transmembrane region" description="Helical" evidence="6">
    <location>
        <begin position="381"/>
        <end position="406"/>
    </location>
</feature>
<feature type="domain" description="ABC3 transporter permease C-terminal" evidence="7">
    <location>
        <begin position="670"/>
        <end position="783"/>
    </location>
</feature>
<accession>A0A1M6HSJ3</accession>
<feature type="domain" description="ABC3 transporter permease C-terminal" evidence="7">
    <location>
        <begin position="293"/>
        <end position="399"/>
    </location>
</feature>
<dbReference type="OrthoDB" id="1109882at2"/>
<reference evidence="9 10" key="1">
    <citation type="submission" date="2016-11" db="EMBL/GenBank/DDBJ databases">
        <authorList>
            <person name="Jaros S."/>
            <person name="Januszkiewicz K."/>
            <person name="Wedrychowicz H."/>
        </authorList>
    </citation>
    <scope>NUCLEOTIDE SEQUENCE [LARGE SCALE GENOMIC DNA]</scope>
    <source>
        <strain evidence="9 10">DSM 27063</strain>
    </source>
</reference>
<dbReference type="EMBL" id="FQZE01000014">
    <property type="protein sequence ID" value="SHJ25127.1"/>
    <property type="molecule type" value="Genomic_DNA"/>
</dbReference>
<feature type="transmembrane region" description="Helical" evidence="6">
    <location>
        <begin position="753"/>
        <end position="773"/>
    </location>
</feature>
<dbReference type="PANTHER" id="PTHR30572">
    <property type="entry name" value="MEMBRANE COMPONENT OF TRANSPORTER-RELATED"/>
    <property type="match status" value="1"/>
</dbReference>
<comment type="subcellular location">
    <subcellularLocation>
        <location evidence="1">Cell membrane</location>
        <topology evidence="1">Multi-pass membrane protein</topology>
    </subcellularLocation>
</comment>
<evidence type="ECO:0000256" key="1">
    <source>
        <dbReference type="ARBA" id="ARBA00004651"/>
    </source>
</evidence>
<dbReference type="PANTHER" id="PTHR30572:SF18">
    <property type="entry name" value="ABC-TYPE MACROLIDE FAMILY EXPORT SYSTEM PERMEASE COMPONENT 2"/>
    <property type="match status" value="1"/>
</dbReference>